<evidence type="ECO:0000256" key="1">
    <source>
        <dbReference type="ARBA" id="ARBA00022842"/>
    </source>
</evidence>
<dbReference type="Proteomes" id="UP000002964">
    <property type="component" value="Unassembled WGS sequence"/>
</dbReference>
<dbReference type="InterPro" id="IPR029044">
    <property type="entry name" value="Nucleotide-diphossugar_trans"/>
</dbReference>
<keyword evidence="4" id="KW-1185">Reference proteome</keyword>
<evidence type="ECO:0000259" key="2">
    <source>
        <dbReference type="Pfam" id="PF12804"/>
    </source>
</evidence>
<keyword evidence="1" id="KW-0460">Magnesium</keyword>
<dbReference type="RefSeq" id="WP_009150163.1">
    <property type="nucleotide sequence ID" value="NZ_CP121471.1"/>
</dbReference>
<reference evidence="3 4" key="2">
    <citation type="submission" date="2011-11" db="EMBL/GenBank/DDBJ databases">
        <authorList>
            <consortium name="US DOE Joint Genome Institute"/>
            <person name="Lucas S."/>
            <person name="Han J."/>
            <person name="Lapidus A."/>
            <person name="Cheng J.-F."/>
            <person name="Goodwin L."/>
            <person name="Pitluck S."/>
            <person name="Peters L."/>
            <person name="Ovchinnikova G."/>
            <person name="Zhang X."/>
            <person name="Detter J.C."/>
            <person name="Han C."/>
            <person name="Tapia R."/>
            <person name="Land M."/>
            <person name="Hauser L."/>
            <person name="Kyrpides N."/>
            <person name="Ivanova N."/>
            <person name="Pagani I."/>
            <person name="Vogl K."/>
            <person name="Liu Z."/>
            <person name="Overmann J."/>
            <person name="Frigaard N.-U."/>
            <person name="Bryant D."/>
            <person name="Woyke T."/>
        </authorList>
    </citation>
    <scope>NUCLEOTIDE SEQUENCE [LARGE SCALE GENOMIC DNA]</scope>
    <source>
        <strain evidence="3 4">970</strain>
    </source>
</reference>
<dbReference type="SUPFAM" id="SSF53448">
    <property type="entry name" value="Nucleotide-diphospho-sugar transferases"/>
    <property type="match status" value="1"/>
</dbReference>
<dbReference type="eggNOG" id="COG2068">
    <property type="taxonomic scope" value="Bacteria"/>
</dbReference>
<dbReference type="EMBL" id="JH603170">
    <property type="protein sequence ID" value="EIC19760.1"/>
    <property type="molecule type" value="Genomic_DNA"/>
</dbReference>
<dbReference type="AlphaFoldDB" id="H8Z6X5"/>
<sequence>MPVGVLLAAGSSQRFGSDKRLHRLPDGTPMVVRSARTLQRALPRVLAVVREADEVADRLAAEGLEVILCPAAINGMGHSIACGVAASDDADGWLVALADMPWVQSQSIAAVATALAEGAAIARPVYEGQQGHPVGFSAPFGPALQGLQGDQGARHLLRRAALTEVPCPDPGVLRDLDR</sequence>
<feature type="domain" description="MobA-like NTP transferase" evidence="2">
    <location>
        <begin position="4"/>
        <end position="160"/>
    </location>
</feature>
<protein>
    <submittedName>
        <fullName evidence="3">Putative MobA-like protein</fullName>
    </submittedName>
</protein>
<dbReference type="GO" id="GO:0016779">
    <property type="term" value="F:nucleotidyltransferase activity"/>
    <property type="evidence" value="ECO:0007669"/>
    <property type="project" value="UniProtKB-ARBA"/>
</dbReference>
<dbReference type="PANTHER" id="PTHR43777:SF1">
    <property type="entry name" value="MOLYBDENUM COFACTOR CYTIDYLYLTRANSFERASE"/>
    <property type="match status" value="1"/>
</dbReference>
<evidence type="ECO:0000313" key="4">
    <source>
        <dbReference type="Proteomes" id="UP000002964"/>
    </source>
</evidence>
<dbReference type="OrthoDB" id="5298023at2"/>
<dbReference type="PANTHER" id="PTHR43777">
    <property type="entry name" value="MOLYBDENUM COFACTOR CYTIDYLYLTRANSFERASE"/>
    <property type="match status" value="1"/>
</dbReference>
<dbReference type="InterPro" id="IPR025877">
    <property type="entry name" value="MobA-like_NTP_Trfase"/>
</dbReference>
<dbReference type="Gene3D" id="3.90.550.10">
    <property type="entry name" value="Spore Coat Polysaccharide Biosynthesis Protein SpsA, Chain A"/>
    <property type="match status" value="1"/>
</dbReference>
<dbReference type="STRING" id="631362.Thi970DRAFT_03357"/>
<dbReference type="Pfam" id="PF12804">
    <property type="entry name" value="NTP_transf_3"/>
    <property type="match status" value="1"/>
</dbReference>
<gene>
    <name evidence="3" type="ORF">Thi970DRAFT_03357</name>
</gene>
<organism evidence="3 4">
    <name type="scientific">Thiorhodovibrio frisius</name>
    <dbReference type="NCBI Taxonomy" id="631362"/>
    <lineage>
        <taxon>Bacteria</taxon>
        <taxon>Pseudomonadati</taxon>
        <taxon>Pseudomonadota</taxon>
        <taxon>Gammaproteobacteria</taxon>
        <taxon>Chromatiales</taxon>
        <taxon>Chromatiaceae</taxon>
        <taxon>Thiorhodovibrio</taxon>
    </lineage>
</organism>
<name>H8Z6X5_9GAMM</name>
<evidence type="ECO:0000313" key="3">
    <source>
        <dbReference type="EMBL" id="EIC19760.1"/>
    </source>
</evidence>
<accession>H8Z6X5</accession>
<dbReference type="CDD" id="cd04182">
    <property type="entry name" value="GT_2_like_f"/>
    <property type="match status" value="1"/>
</dbReference>
<dbReference type="HOGENOM" id="CLU_061980_4_1_6"/>
<proteinExistence type="predicted"/>
<reference evidence="4" key="1">
    <citation type="submission" date="2011-06" db="EMBL/GenBank/DDBJ databases">
        <authorList>
            <consortium name="US DOE Joint Genome Institute (JGI-PGF)"/>
            <person name="Lucas S."/>
            <person name="Han J."/>
            <person name="Lapidus A."/>
            <person name="Cheng J.-F."/>
            <person name="Goodwin L."/>
            <person name="Pitluck S."/>
            <person name="Peters L."/>
            <person name="Land M.L."/>
            <person name="Hauser L."/>
            <person name="Vogl K."/>
            <person name="Liu Z."/>
            <person name="Overmann J."/>
            <person name="Frigaard N.-U."/>
            <person name="Bryant D.A."/>
            <person name="Woyke T.J."/>
        </authorList>
    </citation>
    <scope>NUCLEOTIDE SEQUENCE [LARGE SCALE GENOMIC DNA]</scope>
    <source>
        <strain evidence="4">970</strain>
    </source>
</reference>